<protein>
    <submittedName>
        <fullName evidence="1">Uncharacterized protein</fullName>
    </submittedName>
</protein>
<proteinExistence type="predicted"/>
<dbReference type="Proteomes" id="UP001500975">
    <property type="component" value="Unassembled WGS sequence"/>
</dbReference>
<gene>
    <name evidence="1" type="ORF">GCM10023165_21530</name>
</gene>
<keyword evidence="2" id="KW-1185">Reference proteome</keyword>
<evidence type="ECO:0000313" key="1">
    <source>
        <dbReference type="EMBL" id="GAA4341113.1"/>
    </source>
</evidence>
<comment type="caution">
    <text evidence="1">The sequence shown here is derived from an EMBL/GenBank/DDBJ whole genome shotgun (WGS) entry which is preliminary data.</text>
</comment>
<name>A0ABP8HLT9_9BURK</name>
<organism evidence="1 2">
    <name type="scientific">Variovorax defluvii</name>
    <dbReference type="NCBI Taxonomy" id="913761"/>
    <lineage>
        <taxon>Bacteria</taxon>
        <taxon>Pseudomonadati</taxon>
        <taxon>Pseudomonadota</taxon>
        <taxon>Betaproteobacteria</taxon>
        <taxon>Burkholderiales</taxon>
        <taxon>Comamonadaceae</taxon>
        <taxon>Variovorax</taxon>
    </lineage>
</organism>
<sequence length="382" mass="43574">MLVHPHHASIQWLRALNHIAARIRDPEHRASALGRLIHAHFDVRLRDWPSAPETRTAMLVERLYHHASADEFKTLLSELFKLSGGDTPDTNARMFIDPRCIASSALGTIVRPLGFASLPTFQIIDRIVEEFDSLFSPSPRHRAKFWAELTVSHREPRRRQDASNVLRKLIDEHAELSHFGEFFEQAMAFLMKPQEAPHEHREAMITYLLESGTPLSPLSVELLVALAGLVHAREGQGLSEVQRTRLQPLLSQYMQAFNALHTRLLHKAREQMRRIPVRLLLLPFSQLDMDDKLKIVDVPVDTSDEDGEDFFYLDVQTFLPMIRSALTDNALPLQMRLALARKLLDRLKETSNEKALETYELHVLHASLSGEPNAANDFGPVR</sequence>
<accession>A0ABP8HLT9</accession>
<dbReference type="EMBL" id="BAABGJ010000019">
    <property type="protein sequence ID" value="GAA4341113.1"/>
    <property type="molecule type" value="Genomic_DNA"/>
</dbReference>
<reference evidence="2" key="1">
    <citation type="journal article" date="2019" name="Int. J. Syst. Evol. Microbiol.">
        <title>The Global Catalogue of Microorganisms (GCM) 10K type strain sequencing project: providing services to taxonomists for standard genome sequencing and annotation.</title>
        <authorList>
            <consortium name="The Broad Institute Genomics Platform"/>
            <consortium name="The Broad Institute Genome Sequencing Center for Infectious Disease"/>
            <person name="Wu L."/>
            <person name="Ma J."/>
        </authorList>
    </citation>
    <scope>NUCLEOTIDE SEQUENCE [LARGE SCALE GENOMIC DNA]</scope>
    <source>
        <strain evidence="2">JCM 17804</strain>
    </source>
</reference>
<evidence type="ECO:0000313" key="2">
    <source>
        <dbReference type="Proteomes" id="UP001500975"/>
    </source>
</evidence>